<proteinExistence type="predicted"/>
<dbReference type="AlphaFoldDB" id="A0A8J5MX32"/>
<organism evidence="2 3">
    <name type="scientific">Homarus americanus</name>
    <name type="common">American lobster</name>
    <dbReference type="NCBI Taxonomy" id="6706"/>
    <lineage>
        <taxon>Eukaryota</taxon>
        <taxon>Metazoa</taxon>
        <taxon>Ecdysozoa</taxon>
        <taxon>Arthropoda</taxon>
        <taxon>Crustacea</taxon>
        <taxon>Multicrustacea</taxon>
        <taxon>Malacostraca</taxon>
        <taxon>Eumalacostraca</taxon>
        <taxon>Eucarida</taxon>
        <taxon>Decapoda</taxon>
        <taxon>Pleocyemata</taxon>
        <taxon>Astacidea</taxon>
        <taxon>Nephropoidea</taxon>
        <taxon>Nephropidae</taxon>
        <taxon>Homarus</taxon>
    </lineage>
</organism>
<comment type="caution">
    <text evidence="2">The sequence shown here is derived from an EMBL/GenBank/DDBJ whole genome shotgun (WGS) entry which is preliminary data.</text>
</comment>
<name>A0A8J5MX32_HOMAM</name>
<reference evidence="2" key="1">
    <citation type="journal article" date="2021" name="Sci. Adv.">
        <title>The American lobster genome reveals insights on longevity, neural, and immune adaptations.</title>
        <authorList>
            <person name="Polinski J.M."/>
            <person name="Zimin A.V."/>
            <person name="Clark K.F."/>
            <person name="Kohn A.B."/>
            <person name="Sadowski N."/>
            <person name="Timp W."/>
            <person name="Ptitsyn A."/>
            <person name="Khanna P."/>
            <person name="Romanova D.Y."/>
            <person name="Williams P."/>
            <person name="Greenwood S.J."/>
            <person name="Moroz L.L."/>
            <person name="Walt D.R."/>
            <person name="Bodnar A.G."/>
        </authorList>
    </citation>
    <scope>NUCLEOTIDE SEQUENCE</scope>
    <source>
        <strain evidence="2">GMGI-L3</strain>
    </source>
</reference>
<dbReference type="EMBL" id="JAHLQT010022531">
    <property type="protein sequence ID" value="KAG7166537.1"/>
    <property type="molecule type" value="Genomic_DNA"/>
</dbReference>
<feature type="compositionally biased region" description="Basic and acidic residues" evidence="1">
    <location>
        <begin position="85"/>
        <end position="99"/>
    </location>
</feature>
<gene>
    <name evidence="2" type="ORF">Hamer_G005654</name>
</gene>
<keyword evidence="3" id="KW-1185">Reference proteome</keyword>
<dbReference type="Proteomes" id="UP000747542">
    <property type="component" value="Unassembled WGS sequence"/>
</dbReference>
<feature type="region of interest" description="Disordered" evidence="1">
    <location>
        <begin position="85"/>
        <end position="109"/>
    </location>
</feature>
<evidence type="ECO:0000256" key="1">
    <source>
        <dbReference type="SAM" id="MobiDB-lite"/>
    </source>
</evidence>
<evidence type="ECO:0000313" key="3">
    <source>
        <dbReference type="Proteomes" id="UP000747542"/>
    </source>
</evidence>
<evidence type="ECO:0000313" key="2">
    <source>
        <dbReference type="EMBL" id="KAG7166537.1"/>
    </source>
</evidence>
<protein>
    <submittedName>
        <fullName evidence="2">Uncharacterized protein</fullName>
    </submittedName>
</protein>
<accession>A0A8J5MX32</accession>
<sequence>MVKFSLSQKEKKENTAEVNGYDEEGILGAIKNLLDEEQSGLVINDSRSRLESITSPRPVCQDLVMEGLKDVRGWKEIICGRKREETRGRGREKSGKTFGKELMTTSYNN</sequence>